<reference evidence="8 9" key="1">
    <citation type="submission" date="2019-12" db="EMBL/GenBank/DDBJ databases">
        <authorList>
            <person name="Alioto T."/>
            <person name="Alioto T."/>
            <person name="Gomez Garrido J."/>
        </authorList>
    </citation>
    <scope>NUCLEOTIDE SEQUENCE [LARGE SCALE GENOMIC DNA]</scope>
</reference>
<evidence type="ECO:0000256" key="3">
    <source>
        <dbReference type="ARBA" id="ARBA00022824"/>
    </source>
</evidence>
<evidence type="ECO:0000256" key="5">
    <source>
        <dbReference type="ARBA" id="ARBA00023136"/>
    </source>
</evidence>
<comment type="caution">
    <text evidence="8">The sequence shown here is derived from an EMBL/GenBank/DDBJ whole genome shotgun (WGS) entry which is preliminary data.</text>
</comment>
<evidence type="ECO:0000256" key="1">
    <source>
        <dbReference type="ARBA" id="ARBA00004477"/>
    </source>
</evidence>
<comment type="subcellular location">
    <subcellularLocation>
        <location evidence="1 6">Endoplasmic reticulum membrane</location>
        <topology evidence="1 6">Multi-pass membrane protein</topology>
    </subcellularLocation>
</comment>
<feature type="domain" description="Reticulon" evidence="7">
    <location>
        <begin position="1"/>
        <end position="82"/>
    </location>
</feature>
<sequence length="109" mass="12337">MNDAATFIRNHINVLPCVSEDITFGRDLRMFVKVALSLLLICVIRSLSDFLTLIYTGLVILLTVTALYERYEDHIDRHALTGYSFTFPFAGALEYAVSLRHLTVLALRS</sequence>
<evidence type="ECO:0000259" key="7">
    <source>
        <dbReference type="PROSITE" id="PS50845"/>
    </source>
</evidence>
<dbReference type="GO" id="GO:0009617">
    <property type="term" value="P:response to bacterium"/>
    <property type="evidence" value="ECO:0007669"/>
    <property type="project" value="InterPro"/>
</dbReference>
<evidence type="ECO:0000256" key="2">
    <source>
        <dbReference type="ARBA" id="ARBA00022692"/>
    </source>
</evidence>
<keyword evidence="9" id="KW-1185">Reference proteome</keyword>
<dbReference type="Gramene" id="OE9A005319T1">
    <property type="protein sequence ID" value="OE9A005319C1"/>
    <property type="gene ID" value="OE9A005319"/>
</dbReference>
<feature type="transmembrane region" description="Helical" evidence="6">
    <location>
        <begin position="53"/>
        <end position="71"/>
    </location>
</feature>
<keyword evidence="3 6" id="KW-0256">Endoplasmic reticulum</keyword>
<evidence type="ECO:0000313" key="9">
    <source>
        <dbReference type="Proteomes" id="UP000594638"/>
    </source>
</evidence>
<accession>A0A8S0PQ19</accession>
<evidence type="ECO:0000256" key="6">
    <source>
        <dbReference type="RuleBase" id="RU363132"/>
    </source>
</evidence>
<feature type="transmembrane region" description="Helical" evidence="6">
    <location>
        <begin position="30"/>
        <end position="47"/>
    </location>
</feature>
<keyword evidence="5 6" id="KW-0472">Membrane</keyword>
<keyword evidence="4 6" id="KW-1133">Transmembrane helix</keyword>
<keyword evidence="2 6" id="KW-0812">Transmembrane</keyword>
<evidence type="ECO:0000313" key="8">
    <source>
        <dbReference type="EMBL" id="CAA2956307.1"/>
    </source>
</evidence>
<gene>
    <name evidence="8" type="ORF">OLEA9_A005319</name>
</gene>
<dbReference type="EMBL" id="CACTIH010000183">
    <property type="protein sequence ID" value="CAA2956307.1"/>
    <property type="molecule type" value="Genomic_DNA"/>
</dbReference>
<evidence type="ECO:0000256" key="4">
    <source>
        <dbReference type="ARBA" id="ARBA00022989"/>
    </source>
</evidence>
<dbReference type="InterPro" id="IPR045064">
    <property type="entry name" value="Reticulon-like"/>
</dbReference>
<proteinExistence type="predicted"/>
<organism evidence="8 9">
    <name type="scientific">Olea europaea subsp. europaea</name>
    <dbReference type="NCBI Taxonomy" id="158383"/>
    <lineage>
        <taxon>Eukaryota</taxon>
        <taxon>Viridiplantae</taxon>
        <taxon>Streptophyta</taxon>
        <taxon>Embryophyta</taxon>
        <taxon>Tracheophyta</taxon>
        <taxon>Spermatophyta</taxon>
        <taxon>Magnoliopsida</taxon>
        <taxon>eudicotyledons</taxon>
        <taxon>Gunneridae</taxon>
        <taxon>Pentapetalae</taxon>
        <taxon>asterids</taxon>
        <taxon>lamiids</taxon>
        <taxon>Lamiales</taxon>
        <taxon>Oleaceae</taxon>
        <taxon>Oleeae</taxon>
        <taxon>Olea</taxon>
    </lineage>
</organism>
<dbReference type="Pfam" id="PF02453">
    <property type="entry name" value="Reticulon"/>
    <property type="match status" value="1"/>
</dbReference>
<name>A0A8S0PQ19_OLEEU</name>
<dbReference type="Proteomes" id="UP000594638">
    <property type="component" value="Unassembled WGS sequence"/>
</dbReference>
<dbReference type="GO" id="GO:0005789">
    <property type="term" value="C:endoplasmic reticulum membrane"/>
    <property type="evidence" value="ECO:0007669"/>
    <property type="project" value="UniProtKB-SubCell"/>
</dbReference>
<dbReference type="OrthoDB" id="567788at2759"/>
<dbReference type="PROSITE" id="PS50845">
    <property type="entry name" value="RETICULON"/>
    <property type="match status" value="1"/>
</dbReference>
<dbReference type="InterPro" id="IPR003388">
    <property type="entry name" value="Reticulon"/>
</dbReference>
<dbReference type="PANTHER" id="PTHR10994">
    <property type="entry name" value="RETICULON"/>
    <property type="match status" value="1"/>
</dbReference>
<dbReference type="AlphaFoldDB" id="A0A8S0PQ19"/>
<protein>
    <recommendedName>
        <fullName evidence="6">Reticulon-like protein</fullName>
    </recommendedName>
</protein>
<dbReference type="PANTHER" id="PTHR10994:SF65">
    <property type="entry name" value="RETICULON-LIKE PROTEIN B12"/>
    <property type="match status" value="1"/>
</dbReference>